<evidence type="ECO:0000256" key="1">
    <source>
        <dbReference type="ARBA" id="ARBA00004651"/>
    </source>
</evidence>
<dbReference type="InterPro" id="IPR010432">
    <property type="entry name" value="RDD"/>
</dbReference>
<accession>A0A6C0GJQ9</accession>
<organism evidence="8 9">
    <name type="scientific">Rhodocytophaga rosea</name>
    <dbReference type="NCBI Taxonomy" id="2704465"/>
    <lineage>
        <taxon>Bacteria</taxon>
        <taxon>Pseudomonadati</taxon>
        <taxon>Bacteroidota</taxon>
        <taxon>Cytophagia</taxon>
        <taxon>Cytophagales</taxon>
        <taxon>Rhodocytophagaceae</taxon>
        <taxon>Rhodocytophaga</taxon>
    </lineage>
</organism>
<evidence type="ECO:0000256" key="6">
    <source>
        <dbReference type="SAM" id="Phobius"/>
    </source>
</evidence>
<dbReference type="EMBL" id="CP048222">
    <property type="protein sequence ID" value="QHT68177.1"/>
    <property type="molecule type" value="Genomic_DNA"/>
</dbReference>
<dbReference type="AlphaFoldDB" id="A0A6C0GJQ9"/>
<evidence type="ECO:0000259" key="7">
    <source>
        <dbReference type="Pfam" id="PF06271"/>
    </source>
</evidence>
<keyword evidence="5 6" id="KW-0472">Membrane</keyword>
<proteinExistence type="predicted"/>
<feature type="transmembrane region" description="Helical" evidence="6">
    <location>
        <begin position="31"/>
        <end position="60"/>
    </location>
</feature>
<reference evidence="8 9" key="1">
    <citation type="submission" date="2020-01" db="EMBL/GenBank/DDBJ databases">
        <authorList>
            <person name="Kim M.K."/>
        </authorList>
    </citation>
    <scope>NUCLEOTIDE SEQUENCE [LARGE SCALE GENOMIC DNA]</scope>
    <source>
        <strain evidence="8 9">172606-1</strain>
    </source>
</reference>
<gene>
    <name evidence="8" type="ORF">GXP67_16775</name>
</gene>
<keyword evidence="3 6" id="KW-0812">Transmembrane</keyword>
<feature type="transmembrane region" description="Helical" evidence="6">
    <location>
        <begin position="105"/>
        <end position="130"/>
    </location>
</feature>
<evidence type="ECO:0000313" key="9">
    <source>
        <dbReference type="Proteomes" id="UP000480178"/>
    </source>
</evidence>
<comment type="subcellular location">
    <subcellularLocation>
        <location evidence="1">Cell membrane</location>
        <topology evidence="1">Multi-pass membrane protein</topology>
    </subcellularLocation>
</comment>
<evidence type="ECO:0000256" key="2">
    <source>
        <dbReference type="ARBA" id="ARBA00022475"/>
    </source>
</evidence>
<dbReference type="GO" id="GO:0005886">
    <property type="term" value="C:plasma membrane"/>
    <property type="evidence" value="ECO:0007669"/>
    <property type="project" value="UniProtKB-SubCell"/>
</dbReference>
<evidence type="ECO:0000313" key="8">
    <source>
        <dbReference type="EMBL" id="QHT68177.1"/>
    </source>
</evidence>
<dbReference type="Pfam" id="PF06271">
    <property type="entry name" value="RDD"/>
    <property type="match status" value="1"/>
</dbReference>
<sequence>MPTTKQFNLTHLKIDDSLQGSSLASFGRRTIAFIIDWVIIFACTQYLWLTALVIFALVMMRKKYKTAFLRNSILIRNNIHKLDEHLEKYDVEQSLRSQFKKHLTWYMYLIIYGPIVVSIVIAAGIVLGMLSPTEYGAISEKQVQGAMLFHPFKDVYNVFTFFGGLLSGMLYFSLFTWKWQGQTPGKRLMKIKVVKLNGTPITLWNSFERFSGYSSSASSFLLGFFQYYWDTNHQTTHDKISETIVVQA</sequence>
<evidence type="ECO:0000256" key="3">
    <source>
        <dbReference type="ARBA" id="ARBA00022692"/>
    </source>
</evidence>
<dbReference type="Proteomes" id="UP000480178">
    <property type="component" value="Chromosome"/>
</dbReference>
<dbReference type="InterPro" id="IPR051791">
    <property type="entry name" value="Pra-immunoreactive"/>
</dbReference>
<protein>
    <submittedName>
        <fullName evidence="8">RDD family protein</fullName>
    </submittedName>
</protein>
<dbReference type="RefSeq" id="WP_162444195.1">
    <property type="nucleotide sequence ID" value="NZ_CP048222.1"/>
</dbReference>
<feature type="domain" description="RDD" evidence="7">
    <location>
        <begin position="116"/>
        <end position="241"/>
    </location>
</feature>
<dbReference type="KEGG" id="rhoz:GXP67_16775"/>
<evidence type="ECO:0000256" key="5">
    <source>
        <dbReference type="ARBA" id="ARBA00023136"/>
    </source>
</evidence>
<name>A0A6C0GJQ9_9BACT</name>
<dbReference type="PANTHER" id="PTHR36115:SF6">
    <property type="entry name" value="PROLINE-RICH ANTIGEN HOMOLOG"/>
    <property type="match status" value="1"/>
</dbReference>
<keyword evidence="2" id="KW-1003">Cell membrane</keyword>
<evidence type="ECO:0000256" key="4">
    <source>
        <dbReference type="ARBA" id="ARBA00022989"/>
    </source>
</evidence>
<keyword evidence="4 6" id="KW-1133">Transmembrane helix</keyword>
<dbReference type="PANTHER" id="PTHR36115">
    <property type="entry name" value="PROLINE-RICH ANTIGEN HOMOLOG-RELATED"/>
    <property type="match status" value="1"/>
</dbReference>
<keyword evidence="9" id="KW-1185">Reference proteome</keyword>
<feature type="transmembrane region" description="Helical" evidence="6">
    <location>
        <begin position="155"/>
        <end position="177"/>
    </location>
</feature>